<dbReference type="InterPro" id="IPR056823">
    <property type="entry name" value="TEN-like_YD-shell"/>
</dbReference>
<dbReference type="EMBL" id="CP003065">
    <property type="protein sequence ID" value="AEV67829.1"/>
    <property type="molecule type" value="Genomic_DNA"/>
</dbReference>
<dbReference type="InterPro" id="IPR006530">
    <property type="entry name" value="YD"/>
</dbReference>
<dbReference type="GO" id="GO:0016539">
    <property type="term" value="P:intein-mediated protein splicing"/>
    <property type="evidence" value="ECO:0007669"/>
    <property type="project" value="InterPro"/>
</dbReference>
<feature type="domain" description="Dockerin" evidence="5">
    <location>
        <begin position="42"/>
        <end position="112"/>
    </location>
</feature>
<proteinExistence type="predicted"/>
<dbReference type="InterPro" id="IPR016134">
    <property type="entry name" value="Dockerin_dom"/>
</dbReference>
<dbReference type="SUPFAM" id="SSF63446">
    <property type="entry name" value="Type I dockerin domain"/>
    <property type="match status" value="1"/>
</dbReference>
<dbReference type="KEGG" id="ccl:Clocl_1157"/>
<dbReference type="InterPro" id="IPR006141">
    <property type="entry name" value="Intein_N"/>
</dbReference>
<dbReference type="InterPro" id="IPR036439">
    <property type="entry name" value="Dockerin_dom_sf"/>
</dbReference>
<dbReference type="Gene3D" id="2.170.16.10">
    <property type="entry name" value="Hedgehog/Intein (Hint) domain"/>
    <property type="match status" value="1"/>
</dbReference>
<dbReference type="GO" id="GO:0000272">
    <property type="term" value="P:polysaccharide catabolic process"/>
    <property type="evidence" value="ECO:0007669"/>
    <property type="project" value="InterPro"/>
</dbReference>
<dbReference type="InterPro" id="IPR045351">
    <property type="entry name" value="DUF6531"/>
</dbReference>
<sequence length="2131" mass="239416" precursor="true">MKKSKRLFSLIISCVLLLQIITSTTIFGFAESTYAEEMSETNKGLVGDVDGNGEINSIDYAYMKMVLLGIRKDFPIEDGLWAADVNGDGNFNSIDCAYMKMYLLGRIKEFPKKNIVVTPTSTPTITATPTITPTPTAPVQTIEPIPNDVARNKIAICSSFIGEGYDADKAIDGILNSMWKAEGFEQWIRIDLGNEYTLNKTEFVVDGNKAYKYKIEVSMDDDNYTVIVDKTSNTSESDTYTDGFQETKARFVKLTITGVEGSLDETIGIKEFRAFRTQQEPFPSVLPMPSPIIVTDYIRPYVTLELQTEKVSVNEKIQIKTAATDDVGVENRTLKVNGTEIALNDDGTAEYIPDTAGVYKVEFFAQDAAGNEGYASKEFRCVTASDGTKPQASITTPEFGTYVTMPINIMGTAMDANICNYILEYSEKGQNNYIRFAEGTTNVESGVLGTFDPNTVKSGLYDIRLTVYDKGGLSNQTVTTVFADGKMTLRNFSIAYTDISIPVVNGMPLEMKRYYDSTNRSKGDFGYGWTSEIDGIKLVESCKLSEGWSKNYAMGVYFVKEDKPHYIVISYPDGKTDKFAVKLKNIYATDPLGYYSLGTEGMGTFEVIFEPVAGTYSKLVAENMEVHIYNSLFGNKFGLWKYFIDEFSDEVYSPGKYTLTTQDGKVIKFNSSGKVESITDSYGVKITPQTDGLLYTRGSVTKKLSYTKADGVIKSASDLENNSVIYEYDKYGDLVSITDLENHKTKFVYDSEHRIIKVINSNNEVITRNVYDEAGRLVYIYDAAGRRSEFTQQTVDSKEVITFTDRRNNPTVYTFNADGNLESVMDAAGYTTTYTYKDNGLVDTITGPKGSFKYDYEMNSNGTIKKVRITDEAENYMECNYDAKGKIDTISDYSNTALNLLDNDYDNYGRLVKTKDGNGGTISLKYDSSGRVESVTDQMNKEILKLYYDNVTGNLASYTDANNTVTTFGDYDANGRWRRAEFTRTVSEGITEVVTTINVYDNMGRIVENIDGAGRVSSVSYNGIGKIDTFTDKYNNTVEYKYDCLGNLAEVIYQDGSSEKYTYDEEGNVTSYTDRNSKTTYYTYDAMNRLESIVYQDGSTVKYEYNGAGDIKKVTDQRGNVTEYQYDSLGRLEYVFNSAKPEDKIQYIYSNKPYPDEMVDGKGNRFVYSYNANGQLEKIKYSDNTTFEIEYDAAGRISTVKDQNEKVTKYDYDAAGNLEKVTLAYGIEGKEEVWSYDYDEAGNLTSITDPRGKVTKMEYDNVGRLKKQILPMKMNLEADYNDDEREVTVTDYNKNSIVYKYDDNLRLCIKETGDGNTVYFEYTNEGYVKKVIDKNGTTSYEYDDLHRLIKKTNPDNSTVEYFYDWAGNCTGIKTKGGATSYVYDVYNRLSKVISRDNKTTRYMYDAVGNLEYVLYPDGYKIQYVYDDQNRLTDIYRIKPDGETVEYSYHYELGYAGERKKVTESSGRIVVYTYDDCYRLKEEKITDPLLGNRVISYEYDKAGNRIEKNDNGIITVYEPDDNNRIRSAGSVKYDYDDNGNLKSKVDGNIVTTYQYDAENRLISVTETESGVLTNVETYEYDWEGNRISKTTNGVVTKYLVDSLGLSRVIEERDGNGNLLAYYTYGNELISQTRNGVTSYFQYDGLGNVRRLTDEEGNVTDTYVYDAFGNILNRTGTTVNSYMFAGEQYDANTGFYYLRARYMNPALGNFISMDPYSGSIYDPTSLHKYLYANASPVNFTDPTGYFTIPEILASFQIHGVMNTLRCVALSSLLNAAKGGIAGAVFGGIDAALGGRDIVEGVMQGTISGAAFGALATFAELRLILGVFGLENGVEGVFEAIEEGDYDLAAWRAVTTIAALISLGSELFNRSACFTEETLIYTKDGYKEIKDIQVGDEVYSENPETGEKGLKRVLNVFVNEIKELVHLKVGDQEIKTTSTHPFWVEGKGWVDAGELKPGDRLVMYSGEVLEVDEAYVEYLDRSVKVYNFEVEDWHTYFVSEYNVFVHNTVCGDSRVGNTQGSSKRITNRNGRKGGEAHQSVVNNIKASNASGKIVREHYFRTPGGTKNYRFADAVEMVNGNIKRIYQVGKVNKNGLPVLRESLAIYDIMNSPKYNGAPIYFLPYNANIGPIIYTY</sequence>
<keyword evidence="2" id="KW-0378">Hydrolase</keyword>
<dbReference type="OrthoDB" id="9771173at2"/>
<dbReference type="NCBIfam" id="TIGR01643">
    <property type="entry name" value="YD_repeat_2x"/>
    <property type="match status" value="8"/>
</dbReference>
<dbReference type="Gene3D" id="1.10.1330.10">
    <property type="entry name" value="Dockerin domain"/>
    <property type="match status" value="1"/>
</dbReference>
<dbReference type="InterPro" id="IPR000421">
    <property type="entry name" value="FA58C"/>
</dbReference>
<name>G8LY98_ACECE</name>
<dbReference type="Pfam" id="PF20148">
    <property type="entry name" value="DUF6531"/>
    <property type="match status" value="1"/>
</dbReference>
<evidence type="ECO:0000256" key="2">
    <source>
        <dbReference type="ARBA" id="ARBA00023295"/>
    </source>
</evidence>
<dbReference type="Pfam" id="PF00404">
    <property type="entry name" value="Dockerin_1"/>
    <property type="match status" value="1"/>
</dbReference>
<keyword evidence="7" id="KW-1185">Reference proteome</keyword>
<evidence type="ECO:0000256" key="1">
    <source>
        <dbReference type="ARBA" id="ARBA00022737"/>
    </source>
</evidence>
<accession>G8LY98</accession>
<evidence type="ECO:0000313" key="6">
    <source>
        <dbReference type="EMBL" id="AEV67829.1"/>
    </source>
</evidence>
<dbReference type="InterPro" id="IPR036844">
    <property type="entry name" value="Hint_dom_sf"/>
</dbReference>
<dbReference type="InterPro" id="IPR018247">
    <property type="entry name" value="EF_Hand_1_Ca_BS"/>
</dbReference>
<dbReference type="PANTHER" id="PTHR32305:SF15">
    <property type="entry name" value="PROTEIN RHSA-RELATED"/>
    <property type="match status" value="1"/>
</dbReference>
<dbReference type="STRING" id="720554.Clocl_1157"/>
<dbReference type="PROSITE" id="PS00018">
    <property type="entry name" value="EF_HAND_1"/>
    <property type="match status" value="1"/>
</dbReference>
<dbReference type="RefSeq" id="WP_014254447.1">
    <property type="nucleotide sequence ID" value="NC_016627.1"/>
</dbReference>
<protein>
    <submittedName>
        <fullName evidence="6">RHS repeat-associated core domain protein</fullName>
    </submittedName>
</protein>
<evidence type="ECO:0000259" key="5">
    <source>
        <dbReference type="PROSITE" id="PS51766"/>
    </source>
</evidence>
<dbReference type="Pfam" id="PF25023">
    <property type="entry name" value="TEN_YD-shell"/>
    <property type="match status" value="3"/>
</dbReference>
<keyword evidence="1" id="KW-0677">Repeat</keyword>
<dbReference type="eggNOG" id="COG1372">
    <property type="taxonomic scope" value="Bacteria"/>
</dbReference>
<dbReference type="SUPFAM" id="SSF49785">
    <property type="entry name" value="Galactose-binding domain-like"/>
    <property type="match status" value="1"/>
</dbReference>
<dbReference type="Pfam" id="PF00754">
    <property type="entry name" value="F5_F8_type_C"/>
    <property type="match status" value="1"/>
</dbReference>
<dbReference type="PANTHER" id="PTHR32305">
    <property type="match status" value="1"/>
</dbReference>
<dbReference type="InterPro" id="IPR030934">
    <property type="entry name" value="Intein_C"/>
</dbReference>
<dbReference type="CDD" id="cd00081">
    <property type="entry name" value="Hint"/>
    <property type="match status" value="1"/>
</dbReference>
<dbReference type="PROSITE" id="PS51766">
    <property type="entry name" value="DOCKERIN"/>
    <property type="match status" value="1"/>
</dbReference>
<dbReference type="Gene3D" id="3.90.930.1">
    <property type="match status" value="1"/>
</dbReference>
<dbReference type="Proteomes" id="UP000005435">
    <property type="component" value="Chromosome"/>
</dbReference>
<dbReference type="CDD" id="cd14256">
    <property type="entry name" value="Dockerin_I"/>
    <property type="match status" value="1"/>
</dbReference>
<keyword evidence="2" id="KW-0326">Glycosidase</keyword>
<evidence type="ECO:0000313" key="7">
    <source>
        <dbReference type="Proteomes" id="UP000005435"/>
    </source>
</evidence>
<dbReference type="SUPFAM" id="SSF51294">
    <property type="entry name" value="Hedgehog/intein (Hint) domain"/>
    <property type="match status" value="1"/>
</dbReference>
<dbReference type="eggNOG" id="COG3250">
    <property type="taxonomic scope" value="Bacteria"/>
</dbReference>
<evidence type="ECO:0000259" key="4">
    <source>
        <dbReference type="PROSITE" id="PS50022"/>
    </source>
</evidence>
<organism evidence="6 7">
    <name type="scientific">Acetivibrio clariflavus (strain DSM 19732 / NBRC 101661 / EBR45)</name>
    <name type="common">Clostridium clariflavum</name>
    <dbReference type="NCBI Taxonomy" id="720554"/>
    <lineage>
        <taxon>Bacteria</taxon>
        <taxon>Bacillati</taxon>
        <taxon>Bacillota</taxon>
        <taxon>Clostridia</taxon>
        <taxon>Eubacteriales</taxon>
        <taxon>Oscillospiraceae</taxon>
        <taxon>Acetivibrio</taxon>
    </lineage>
</organism>
<dbReference type="PROSITE" id="PS50022">
    <property type="entry name" value="FA58C_3"/>
    <property type="match status" value="1"/>
</dbReference>
<dbReference type="InterPro" id="IPR008979">
    <property type="entry name" value="Galactose-bd-like_sf"/>
</dbReference>
<dbReference type="SMART" id="SM00306">
    <property type="entry name" value="HintN"/>
    <property type="match status" value="1"/>
</dbReference>
<reference evidence="6 7" key="2">
    <citation type="journal article" date="2012" name="Stand. Genomic Sci.">
        <title>Complete Genome Sequence of Clostridium clariflavum DSM 19732.</title>
        <authorList>
            <person name="Izquierdo J.A."/>
            <person name="Goodwin L."/>
            <person name="Davenport K.W."/>
            <person name="Teshima H."/>
            <person name="Bruce D."/>
            <person name="Detter C."/>
            <person name="Tapia R."/>
            <person name="Han S."/>
            <person name="Land M."/>
            <person name="Hauser L."/>
            <person name="Jeffries C.D."/>
            <person name="Han J."/>
            <person name="Pitluck S."/>
            <person name="Nolan M."/>
            <person name="Chen A."/>
            <person name="Huntemann M."/>
            <person name="Mavromatis K."/>
            <person name="Mikhailova N."/>
            <person name="Liolios K."/>
            <person name="Woyke T."/>
            <person name="Lynd L.R."/>
        </authorList>
    </citation>
    <scope>NUCLEOTIDE SEQUENCE [LARGE SCALE GENOMIC DNA]</scope>
    <source>
        <strain evidence="7">DSM 19732 / NBRC 101661 / EBR45</strain>
    </source>
</reference>
<dbReference type="Gene3D" id="2.60.120.260">
    <property type="entry name" value="Galactose-binding domain-like"/>
    <property type="match status" value="1"/>
</dbReference>
<dbReference type="PROSITE" id="PS50817">
    <property type="entry name" value="INTEIN_N_TER"/>
    <property type="match status" value="1"/>
</dbReference>
<dbReference type="NCBIfam" id="TIGR03696">
    <property type="entry name" value="Rhs_assc_core"/>
    <property type="match status" value="1"/>
</dbReference>
<dbReference type="InterPro" id="IPR003587">
    <property type="entry name" value="Hint_dom_N"/>
</dbReference>
<dbReference type="InterPro" id="IPR002105">
    <property type="entry name" value="Dockerin_1_rpt"/>
</dbReference>
<dbReference type="GO" id="GO:0004553">
    <property type="term" value="F:hydrolase activity, hydrolyzing O-glycosyl compounds"/>
    <property type="evidence" value="ECO:0007669"/>
    <property type="project" value="InterPro"/>
</dbReference>
<feature type="region of interest" description="Disordered" evidence="3">
    <location>
        <begin position="2014"/>
        <end position="2033"/>
    </location>
</feature>
<dbReference type="PROSITE" id="PS50818">
    <property type="entry name" value="INTEIN_C_TER"/>
    <property type="match status" value="1"/>
</dbReference>
<dbReference type="eggNOG" id="COG3209">
    <property type="taxonomic scope" value="Bacteria"/>
</dbReference>
<feature type="domain" description="F5/8 type C" evidence="4">
    <location>
        <begin position="136"/>
        <end position="274"/>
    </location>
</feature>
<dbReference type="InterPro" id="IPR050708">
    <property type="entry name" value="T6SS_VgrG/RHS"/>
</dbReference>
<dbReference type="InterPro" id="IPR022385">
    <property type="entry name" value="Rhs_assc_core"/>
</dbReference>
<gene>
    <name evidence="6" type="ordered locus">Clocl_1157</name>
</gene>
<dbReference type="Gene3D" id="2.180.10.10">
    <property type="entry name" value="RHS repeat-associated core"/>
    <property type="match status" value="4"/>
</dbReference>
<dbReference type="Pfam" id="PF07591">
    <property type="entry name" value="PT-HINT"/>
    <property type="match status" value="1"/>
</dbReference>
<dbReference type="HOGENOM" id="CLU_231986_0_0_9"/>
<evidence type="ECO:0000256" key="3">
    <source>
        <dbReference type="SAM" id="MobiDB-lite"/>
    </source>
</evidence>
<reference evidence="7" key="1">
    <citation type="submission" date="2011-12" db="EMBL/GenBank/DDBJ databases">
        <title>Complete sequence of Clostridium clariflavum DSM 19732.</title>
        <authorList>
            <consortium name="US DOE Joint Genome Institute"/>
            <person name="Lucas S."/>
            <person name="Han J."/>
            <person name="Lapidus A."/>
            <person name="Cheng J.-F."/>
            <person name="Goodwin L."/>
            <person name="Pitluck S."/>
            <person name="Peters L."/>
            <person name="Teshima H."/>
            <person name="Detter J.C."/>
            <person name="Han C."/>
            <person name="Tapia R."/>
            <person name="Land M."/>
            <person name="Hauser L."/>
            <person name="Kyrpides N."/>
            <person name="Ivanova N."/>
            <person name="Pagani I."/>
            <person name="Kitzmiller T."/>
            <person name="Lynd L."/>
            <person name="Izquierdo J."/>
            <person name="Woyke T."/>
        </authorList>
    </citation>
    <scope>NUCLEOTIDE SEQUENCE [LARGE SCALE GENOMIC DNA]</scope>
    <source>
        <strain evidence="7">DSM 19732 / NBRC 101661 / EBR45</strain>
    </source>
</reference>